<comment type="caution">
    <text evidence="1">The sequence shown here is derived from an EMBL/GenBank/DDBJ whole genome shotgun (WGS) entry which is preliminary data.</text>
</comment>
<dbReference type="OrthoDB" id="1364489at2"/>
<evidence type="ECO:0000313" key="1">
    <source>
        <dbReference type="EMBL" id="OAN18260.1"/>
    </source>
</evidence>
<sequence length="99" mass="11276">MRSDVADPPYETLEIATPVDYTTDVYKVYFEVRDHDDKVLAVLASFVGETRVDTITPLDHGYEVPMPIQMVPEVIRVLAAENIAVYQVVRYAKLNQSWS</sequence>
<gene>
    <name evidence="1" type="ORF">A3K86_05025</name>
</gene>
<dbReference type="RefSeq" id="WP_068328575.1">
    <property type="nucleotide sequence ID" value="NZ_LVHF01000012.1"/>
</dbReference>
<organism evidence="1 2">
    <name type="scientific">Photobacterium jeanii</name>
    <dbReference type="NCBI Taxonomy" id="858640"/>
    <lineage>
        <taxon>Bacteria</taxon>
        <taxon>Pseudomonadati</taxon>
        <taxon>Pseudomonadota</taxon>
        <taxon>Gammaproteobacteria</taxon>
        <taxon>Vibrionales</taxon>
        <taxon>Vibrionaceae</taxon>
        <taxon>Photobacterium</taxon>
    </lineage>
</organism>
<dbReference type="AlphaFoldDB" id="A0A178KM38"/>
<evidence type="ECO:0000313" key="2">
    <source>
        <dbReference type="Proteomes" id="UP000078503"/>
    </source>
</evidence>
<dbReference type="STRING" id="858640.A3K86_05025"/>
<keyword evidence="2" id="KW-1185">Reference proteome</keyword>
<name>A0A178KM38_9GAMM</name>
<protein>
    <submittedName>
        <fullName evidence="1">Uncharacterized protein</fullName>
    </submittedName>
</protein>
<proteinExistence type="predicted"/>
<dbReference type="Proteomes" id="UP000078503">
    <property type="component" value="Unassembled WGS sequence"/>
</dbReference>
<dbReference type="EMBL" id="LVHF01000012">
    <property type="protein sequence ID" value="OAN18260.1"/>
    <property type="molecule type" value="Genomic_DNA"/>
</dbReference>
<accession>A0A178KM38</accession>
<reference evidence="1 2" key="1">
    <citation type="submission" date="2016-03" db="EMBL/GenBank/DDBJ databases">
        <title>Photobacterium proteolyticum sp. nov. a protease producing bacterium isolated from ocean sediments of Laizhou Bay.</title>
        <authorList>
            <person name="Li Y."/>
        </authorList>
    </citation>
    <scope>NUCLEOTIDE SEQUENCE [LARGE SCALE GENOMIC DNA]</scope>
    <source>
        <strain evidence="1 2">R-40508</strain>
    </source>
</reference>